<keyword evidence="1" id="KW-0812">Transmembrane</keyword>
<protein>
    <submittedName>
        <fullName evidence="2">Uncharacterized protein</fullName>
    </submittedName>
</protein>
<feature type="transmembrane region" description="Helical" evidence="1">
    <location>
        <begin position="100"/>
        <end position="117"/>
    </location>
</feature>
<feature type="transmembrane region" description="Helical" evidence="1">
    <location>
        <begin position="31"/>
        <end position="56"/>
    </location>
</feature>
<feature type="transmembrane region" description="Helical" evidence="1">
    <location>
        <begin position="68"/>
        <end position="88"/>
    </location>
</feature>
<evidence type="ECO:0000313" key="3">
    <source>
        <dbReference type="Proteomes" id="UP000653343"/>
    </source>
</evidence>
<accession>A0ABQ2XPW2</accession>
<dbReference type="RefSeq" id="WP_189355106.1">
    <property type="nucleotide sequence ID" value="NZ_BMYU01000001.1"/>
</dbReference>
<name>A0ABQ2XPW2_9BURK</name>
<reference evidence="3" key="1">
    <citation type="journal article" date="2019" name="Int. J. Syst. Evol. Microbiol.">
        <title>The Global Catalogue of Microorganisms (GCM) 10K type strain sequencing project: providing services to taxonomists for standard genome sequencing and annotation.</title>
        <authorList>
            <consortium name="The Broad Institute Genomics Platform"/>
            <consortium name="The Broad Institute Genome Sequencing Center for Infectious Disease"/>
            <person name="Wu L."/>
            <person name="Ma J."/>
        </authorList>
    </citation>
    <scope>NUCLEOTIDE SEQUENCE [LARGE SCALE GENOMIC DNA]</scope>
    <source>
        <strain evidence="3">KCTC 23917</strain>
    </source>
</reference>
<proteinExistence type="predicted"/>
<organism evidence="2 3">
    <name type="scientific">Undibacterium squillarum</name>
    <dbReference type="NCBI Taxonomy" id="1131567"/>
    <lineage>
        <taxon>Bacteria</taxon>
        <taxon>Pseudomonadati</taxon>
        <taxon>Pseudomonadota</taxon>
        <taxon>Betaproteobacteria</taxon>
        <taxon>Burkholderiales</taxon>
        <taxon>Oxalobacteraceae</taxon>
        <taxon>Undibacterium</taxon>
    </lineage>
</organism>
<feature type="transmembrane region" description="Helical" evidence="1">
    <location>
        <begin position="123"/>
        <end position="138"/>
    </location>
</feature>
<dbReference type="Proteomes" id="UP000653343">
    <property type="component" value="Unassembled WGS sequence"/>
</dbReference>
<evidence type="ECO:0000256" key="1">
    <source>
        <dbReference type="SAM" id="Phobius"/>
    </source>
</evidence>
<comment type="caution">
    <text evidence="2">The sequence shown here is derived from an EMBL/GenBank/DDBJ whole genome shotgun (WGS) entry which is preliminary data.</text>
</comment>
<keyword evidence="1" id="KW-1133">Transmembrane helix</keyword>
<evidence type="ECO:0000313" key="2">
    <source>
        <dbReference type="EMBL" id="GGX28434.1"/>
    </source>
</evidence>
<feature type="transmembrane region" description="Helical" evidence="1">
    <location>
        <begin position="150"/>
        <end position="172"/>
    </location>
</feature>
<keyword evidence="1" id="KW-0472">Membrane</keyword>
<gene>
    <name evidence="2" type="ORF">GCM10010946_01520</name>
</gene>
<sequence length="180" mass="20758">MQKTEISSSSRIPFLYSFDWPNRLAEMTGKWVFFTVFRFYWLLLWFAFAPAIAGYALPLEFDTDWTDWAFYAYLLPYPVIEAVIVLVSARVASRLPVRQGLQHALTGVLLGSAYVYYFGELTALIEVPFMVLLATIVSREKQNMSALRDVLVILWLTRAIQLLALLAMYRMLYLPDATFS</sequence>
<keyword evidence="3" id="KW-1185">Reference proteome</keyword>
<dbReference type="EMBL" id="BMYU01000001">
    <property type="protein sequence ID" value="GGX28434.1"/>
    <property type="molecule type" value="Genomic_DNA"/>
</dbReference>